<sequence length="38" mass="4757">MVHRDRYSGHRQLMADYFDDQPVYNDNIFRRRVLNQET</sequence>
<comment type="caution">
    <text evidence="1">The sequence shown here is derived from an EMBL/GenBank/DDBJ whole genome shotgun (WGS) entry which is preliminary data.</text>
</comment>
<protein>
    <submittedName>
        <fullName evidence="1">Uncharacterized protein</fullName>
    </submittedName>
</protein>
<gene>
    <name evidence="1" type="ORF">BAE44_0001465</name>
</gene>
<reference evidence="1 2" key="1">
    <citation type="submission" date="2016-09" db="EMBL/GenBank/DDBJ databases">
        <title>The draft genome of Dichanthelium oligosanthes: A C3 panicoid grass species.</title>
        <authorList>
            <person name="Studer A.J."/>
            <person name="Schnable J.C."/>
            <person name="Brutnell T.P."/>
        </authorList>
    </citation>
    <scope>NUCLEOTIDE SEQUENCE [LARGE SCALE GENOMIC DNA]</scope>
    <source>
        <strain evidence="2">cv. Kellogg 1175</strain>
        <tissue evidence="1">Leaf</tissue>
    </source>
</reference>
<evidence type="ECO:0000313" key="2">
    <source>
        <dbReference type="Proteomes" id="UP000095767"/>
    </source>
</evidence>
<accession>A0A1E5WJF5</accession>
<dbReference type="OrthoDB" id="674642at2759"/>
<organism evidence="1 2">
    <name type="scientific">Dichanthelium oligosanthes</name>
    <dbReference type="NCBI Taxonomy" id="888268"/>
    <lineage>
        <taxon>Eukaryota</taxon>
        <taxon>Viridiplantae</taxon>
        <taxon>Streptophyta</taxon>
        <taxon>Embryophyta</taxon>
        <taxon>Tracheophyta</taxon>
        <taxon>Spermatophyta</taxon>
        <taxon>Magnoliopsida</taxon>
        <taxon>Liliopsida</taxon>
        <taxon>Poales</taxon>
        <taxon>Poaceae</taxon>
        <taxon>PACMAD clade</taxon>
        <taxon>Panicoideae</taxon>
        <taxon>Panicodae</taxon>
        <taxon>Paniceae</taxon>
        <taxon>Dichantheliinae</taxon>
        <taxon>Dichanthelium</taxon>
    </lineage>
</organism>
<proteinExistence type="predicted"/>
<dbReference type="Proteomes" id="UP000095767">
    <property type="component" value="Unassembled WGS sequence"/>
</dbReference>
<keyword evidence="2" id="KW-1185">Reference proteome</keyword>
<evidence type="ECO:0000313" key="1">
    <source>
        <dbReference type="EMBL" id="OEL37517.1"/>
    </source>
</evidence>
<name>A0A1E5WJF5_9POAL</name>
<dbReference type="EMBL" id="LWDX02005161">
    <property type="protein sequence ID" value="OEL37517.1"/>
    <property type="molecule type" value="Genomic_DNA"/>
</dbReference>
<dbReference type="AlphaFoldDB" id="A0A1E5WJF5"/>